<evidence type="ECO:0000256" key="1">
    <source>
        <dbReference type="SAM" id="SignalP"/>
    </source>
</evidence>
<dbReference type="Gene3D" id="1.25.40.10">
    <property type="entry name" value="Tetratricopeptide repeat domain"/>
    <property type="match status" value="2"/>
</dbReference>
<feature type="chain" id="PRO_5022763498" evidence="1">
    <location>
        <begin position="27"/>
        <end position="282"/>
    </location>
</feature>
<evidence type="ECO:0000313" key="2">
    <source>
        <dbReference type="EMBL" id="TXI33360.1"/>
    </source>
</evidence>
<reference evidence="2 3" key="1">
    <citation type="submission" date="2018-09" db="EMBL/GenBank/DDBJ databases">
        <title>Metagenome Assembled Genomes from an Advanced Water Purification Facility.</title>
        <authorList>
            <person name="Stamps B.W."/>
            <person name="Spear J.R."/>
        </authorList>
    </citation>
    <scope>NUCLEOTIDE SEQUENCE [LARGE SCALE GENOMIC DNA]</scope>
    <source>
        <strain evidence="2">Bin_52_1</strain>
    </source>
</reference>
<sequence length="282" mass="31169">MEGIHMRHALALACTLALLHGLTAQAATDSCIANPDIEQDELDALAERARQGDLCSSLAVARYADSGERYMTARFYYLLAASQGDTSSDQRLLELYRQSENLVQQALYEKWLADAAERGLVEVQAELGRYLLAWKSSSQDRIGAMFWLETAAKQGHLEAQYLLSEQYRSDLVEESDLDAVGGDDLALHYARDDAKAAQWLCRAAAGGLPQAQYALAEAYSFGNIVPLDQDQNRLWLEKAAASGHPDAIAQLDDSGEPWYVRAENWGTRQLIRAEASCPDSQH</sequence>
<dbReference type="PANTHER" id="PTHR11102:SF160">
    <property type="entry name" value="ERAD-ASSOCIATED E3 UBIQUITIN-PROTEIN LIGASE COMPONENT HRD3"/>
    <property type="match status" value="1"/>
</dbReference>
<dbReference type="Pfam" id="PF08238">
    <property type="entry name" value="Sel1"/>
    <property type="match status" value="4"/>
</dbReference>
<gene>
    <name evidence="2" type="ORF">E6Q69_06670</name>
</gene>
<keyword evidence="1" id="KW-0732">Signal</keyword>
<evidence type="ECO:0000313" key="3">
    <source>
        <dbReference type="Proteomes" id="UP000321110"/>
    </source>
</evidence>
<name>A0A5C7W7C1_AQUAC</name>
<dbReference type="InterPro" id="IPR011990">
    <property type="entry name" value="TPR-like_helical_dom_sf"/>
</dbReference>
<dbReference type="InterPro" id="IPR050767">
    <property type="entry name" value="Sel1_AlgK"/>
</dbReference>
<dbReference type="EMBL" id="SSFO01000111">
    <property type="protein sequence ID" value="TXI33360.1"/>
    <property type="molecule type" value="Genomic_DNA"/>
</dbReference>
<accession>A0A5C7W7C1</accession>
<feature type="signal peptide" evidence="1">
    <location>
        <begin position="1"/>
        <end position="26"/>
    </location>
</feature>
<proteinExistence type="predicted"/>
<dbReference type="SUPFAM" id="SSF81901">
    <property type="entry name" value="HCP-like"/>
    <property type="match status" value="2"/>
</dbReference>
<comment type="caution">
    <text evidence="2">The sequence shown here is derived from an EMBL/GenBank/DDBJ whole genome shotgun (WGS) entry which is preliminary data.</text>
</comment>
<protein>
    <submittedName>
        <fullName evidence="2">Sel1 repeat family protein</fullName>
    </submittedName>
</protein>
<dbReference type="InterPro" id="IPR006597">
    <property type="entry name" value="Sel1-like"/>
</dbReference>
<organism evidence="2 3">
    <name type="scientific">Aquipseudomonas alcaligenes</name>
    <name type="common">Pseudomonas alcaligenes</name>
    <dbReference type="NCBI Taxonomy" id="43263"/>
    <lineage>
        <taxon>Bacteria</taxon>
        <taxon>Pseudomonadati</taxon>
        <taxon>Pseudomonadota</taxon>
        <taxon>Gammaproteobacteria</taxon>
        <taxon>Pseudomonadales</taxon>
        <taxon>Pseudomonadaceae</taxon>
        <taxon>Aquipseudomonas</taxon>
    </lineage>
</organism>
<dbReference type="AlphaFoldDB" id="A0A5C7W7C1"/>
<dbReference type="SMART" id="SM00671">
    <property type="entry name" value="SEL1"/>
    <property type="match status" value="3"/>
</dbReference>
<dbReference type="PANTHER" id="PTHR11102">
    <property type="entry name" value="SEL-1-LIKE PROTEIN"/>
    <property type="match status" value="1"/>
</dbReference>
<dbReference type="Proteomes" id="UP000321110">
    <property type="component" value="Unassembled WGS sequence"/>
</dbReference>